<reference evidence="1 2" key="1">
    <citation type="submission" date="2024-07" db="EMBL/GenBank/DDBJ databases">
        <authorList>
            <person name="Ren Q."/>
        </authorList>
    </citation>
    <scope>NUCLEOTIDE SEQUENCE [LARGE SCALE GENOMIC DNA]</scope>
    <source>
        <strain evidence="1 2">REN37</strain>
    </source>
</reference>
<dbReference type="RefSeq" id="WP_369454773.1">
    <property type="nucleotide sequence ID" value="NZ_JBGCUO010000001.1"/>
</dbReference>
<keyword evidence="2" id="KW-1185">Reference proteome</keyword>
<sequence length="99" mass="11313">MGKKIDSPLQRLLECYVLQAIDELGPKQRRLLERLEGTLQKLYQSVGNWQQIVQQQVGLPQDVDHTLQQAWASAGSDRCSESFAREWAHRLVPLSARCP</sequence>
<evidence type="ECO:0000313" key="1">
    <source>
        <dbReference type="EMBL" id="MEY1661521.1"/>
    </source>
</evidence>
<evidence type="ECO:0000313" key="2">
    <source>
        <dbReference type="Proteomes" id="UP001562065"/>
    </source>
</evidence>
<name>A0ABV4AFA7_9GAMM</name>
<organism evidence="1 2">
    <name type="scientific">Isoalcanivorax beigongshangi</name>
    <dbReference type="NCBI Taxonomy" id="3238810"/>
    <lineage>
        <taxon>Bacteria</taxon>
        <taxon>Pseudomonadati</taxon>
        <taxon>Pseudomonadota</taxon>
        <taxon>Gammaproteobacteria</taxon>
        <taxon>Oceanospirillales</taxon>
        <taxon>Alcanivoracaceae</taxon>
        <taxon>Isoalcanivorax</taxon>
    </lineage>
</organism>
<comment type="caution">
    <text evidence="1">The sequence shown here is derived from an EMBL/GenBank/DDBJ whole genome shotgun (WGS) entry which is preliminary data.</text>
</comment>
<proteinExistence type="predicted"/>
<dbReference type="EMBL" id="JBGCUO010000001">
    <property type="protein sequence ID" value="MEY1661521.1"/>
    <property type="molecule type" value="Genomic_DNA"/>
</dbReference>
<accession>A0ABV4AFA7</accession>
<gene>
    <name evidence="1" type="ORF">AB5I84_05080</name>
</gene>
<dbReference type="Proteomes" id="UP001562065">
    <property type="component" value="Unassembled WGS sequence"/>
</dbReference>
<protein>
    <submittedName>
        <fullName evidence="1">Uncharacterized protein</fullName>
    </submittedName>
</protein>